<feature type="transmembrane region" description="Helical" evidence="14">
    <location>
        <begin position="80"/>
        <end position="98"/>
    </location>
</feature>
<feature type="transmembrane region" description="Helical" evidence="14">
    <location>
        <begin position="205"/>
        <end position="224"/>
    </location>
</feature>
<keyword evidence="6 14" id="KW-0812">Transmembrane</keyword>
<proteinExistence type="inferred from homology"/>
<keyword evidence="10 14" id="KW-0046">Antibiotic resistance</keyword>
<comment type="similarity">
    <text evidence="2 14">Belongs to the UppP family.</text>
</comment>
<evidence type="ECO:0000256" key="10">
    <source>
        <dbReference type="ARBA" id="ARBA00023251"/>
    </source>
</evidence>
<dbReference type="HAMAP" id="MF_01006">
    <property type="entry name" value="Undec_diphosphatase"/>
    <property type="match status" value="1"/>
</dbReference>
<evidence type="ECO:0000256" key="3">
    <source>
        <dbReference type="ARBA" id="ARBA00012374"/>
    </source>
</evidence>
<comment type="function">
    <text evidence="14">Catalyzes the dephosphorylation of undecaprenyl diphosphate (UPP). Confers resistance to bacitracin.</text>
</comment>
<keyword evidence="7 14" id="KW-0378">Hydrolase</keyword>
<evidence type="ECO:0000256" key="1">
    <source>
        <dbReference type="ARBA" id="ARBA00004651"/>
    </source>
</evidence>
<organism evidence="15 16">
    <name type="scientific">Candidatus Doudnabacteria bacterium RIFCSPLOWO2_02_FULL_48_13</name>
    <dbReference type="NCBI Taxonomy" id="1817845"/>
    <lineage>
        <taxon>Bacteria</taxon>
        <taxon>Candidatus Doudnaibacteriota</taxon>
    </lineage>
</organism>
<comment type="miscellaneous">
    <text evidence="14">Bacitracin is thought to be involved in the inhibition of peptidoglycan synthesis by sequestering undecaprenyl diphosphate, thereby reducing the pool of lipid carrier available.</text>
</comment>
<evidence type="ECO:0000256" key="8">
    <source>
        <dbReference type="ARBA" id="ARBA00022989"/>
    </source>
</evidence>
<dbReference type="InterPro" id="IPR003824">
    <property type="entry name" value="UppP"/>
</dbReference>
<evidence type="ECO:0000256" key="2">
    <source>
        <dbReference type="ARBA" id="ARBA00010621"/>
    </source>
</evidence>
<keyword evidence="14" id="KW-0133">Cell shape</keyword>
<evidence type="ECO:0000256" key="4">
    <source>
        <dbReference type="ARBA" id="ARBA00021581"/>
    </source>
</evidence>
<dbReference type="AlphaFoldDB" id="A0A1F5Q9H9"/>
<feature type="transmembrane region" description="Helical" evidence="14">
    <location>
        <begin position="40"/>
        <end position="59"/>
    </location>
</feature>
<feature type="transmembrane region" description="Helical" evidence="14">
    <location>
        <begin position="110"/>
        <end position="126"/>
    </location>
</feature>
<dbReference type="PANTHER" id="PTHR30622:SF4">
    <property type="entry name" value="UNDECAPRENYL-DIPHOSPHATASE"/>
    <property type="match status" value="1"/>
</dbReference>
<dbReference type="PANTHER" id="PTHR30622">
    <property type="entry name" value="UNDECAPRENYL-DIPHOSPHATASE"/>
    <property type="match status" value="1"/>
</dbReference>
<dbReference type="GO" id="GO:0009252">
    <property type="term" value="P:peptidoglycan biosynthetic process"/>
    <property type="evidence" value="ECO:0007669"/>
    <property type="project" value="UniProtKB-KW"/>
</dbReference>
<dbReference type="NCBIfam" id="TIGR00753">
    <property type="entry name" value="undec_PP_bacA"/>
    <property type="match status" value="1"/>
</dbReference>
<evidence type="ECO:0000313" key="15">
    <source>
        <dbReference type="EMBL" id="OGE98869.1"/>
    </source>
</evidence>
<dbReference type="Proteomes" id="UP000177235">
    <property type="component" value="Unassembled WGS sequence"/>
</dbReference>
<gene>
    <name evidence="14" type="primary">uppP</name>
    <name evidence="15" type="ORF">A3J05_03190</name>
</gene>
<dbReference type="GO" id="GO:0046677">
    <property type="term" value="P:response to antibiotic"/>
    <property type="evidence" value="ECO:0007669"/>
    <property type="project" value="UniProtKB-UniRule"/>
</dbReference>
<evidence type="ECO:0000256" key="6">
    <source>
        <dbReference type="ARBA" id="ARBA00022692"/>
    </source>
</evidence>
<dbReference type="GO" id="GO:0050380">
    <property type="term" value="F:undecaprenyl-diphosphatase activity"/>
    <property type="evidence" value="ECO:0007669"/>
    <property type="project" value="UniProtKB-UniRule"/>
</dbReference>
<feature type="transmembrane region" description="Helical" evidence="14">
    <location>
        <begin position="236"/>
        <end position="256"/>
    </location>
</feature>
<keyword evidence="5 14" id="KW-1003">Cell membrane</keyword>
<evidence type="ECO:0000256" key="7">
    <source>
        <dbReference type="ARBA" id="ARBA00022801"/>
    </source>
</evidence>
<dbReference type="EC" id="3.6.1.27" evidence="3 14"/>
<accession>A0A1F5Q9H9</accession>
<evidence type="ECO:0000256" key="5">
    <source>
        <dbReference type="ARBA" id="ARBA00022475"/>
    </source>
</evidence>
<sequence length="258" mass="28553">MEIFQAIVLGIIQGLTEFLPISSSAHLFLVPYFFGWDYQGIGFDIALHWGSLLAVLIFFGKDYLRYAKAIFVPGHRDRKLAMFLALGTVPAAVLGYFFADVIEYKLRHPLVTVATLAVFGVLLFIADRSGRKDAHIHDLNWKNTLFIGFAQAIALIPGVSRSGATITAGLVSHLKREKAAKFSFLLSGPVIFGAGLVVFQDIERITAPFAAGFISSAVFGMIAIKLLLRFISQRSFAVFTWYRIILAMVVLIVFFLRG</sequence>
<comment type="caution">
    <text evidence="15">The sequence shown here is derived from an EMBL/GenBank/DDBJ whole genome shotgun (WGS) entry which is preliminary data.</text>
</comment>
<dbReference type="GO" id="GO:0005886">
    <property type="term" value="C:plasma membrane"/>
    <property type="evidence" value="ECO:0007669"/>
    <property type="project" value="UniProtKB-SubCell"/>
</dbReference>
<evidence type="ECO:0000256" key="13">
    <source>
        <dbReference type="ARBA" id="ARBA00047594"/>
    </source>
</evidence>
<dbReference type="GO" id="GO:0008360">
    <property type="term" value="P:regulation of cell shape"/>
    <property type="evidence" value="ECO:0007669"/>
    <property type="project" value="UniProtKB-KW"/>
</dbReference>
<keyword evidence="14" id="KW-0573">Peptidoglycan synthesis</keyword>
<evidence type="ECO:0000256" key="11">
    <source>
        <dbReference type="ARBA" id="ARBA00032707"/>
    </source>
</evidence>
<keyword evidence="14" id="KW-0961">Cell wall biogenesis/degradation</keyword>
<dbReference type="GO" id="GO:0071555">
    <property type="term" value="P:cell wall organization"/>
    <property type="evidence" value="ECO:0007669"/>
    <property type="project" value="UniProtKB-KW"/>
</dbReference>
<comment type="subcellular location">
    <subcellularLocation>
        <location evidence="1 14">Cell membrane</location>
        <topology evidence="1 14">Multi-pass membrane protein</topology>
    </subcellularLocation>
</comment>
<evidence type="ECO:0000313" key="16">
    <source>
        <dbReference type="Proteomes" id="UP000177235"/>
    </source>
</evidence>
<dbReference type="Pfam" id="PF02673">
    <property type="entry name" value="BacA"/>
    <property type="match status" value="1"/>
</dbReference>
<evidence type="ECO:0000256" key="14">
    <source>
        <dbReference type="HAMAP-Rule" id="MF_01006"/>
    </source>
</evidence>
<name>A0A1F5Q9H9_9BACT</name>
<evidence type="ECO:0000256" key="12">
    <source>
        <dbReference type="ARBA" id="ARBA00032932"/>
    </source>
</evidence>
<feature type="transmembrane region" description="Helical" evidence="14">
    <location>
        <begin position="7"/>
        <end position="34"/>
    </location>
</feature>
<comment type="catalytic activity">
    <reaction evidence="13 14">
        <text>di-trans,octa-cis-undecaprenyl diphosphate + H2O = di-trans,octa-cis-undecaprenyl phosphate + phosphate + H(+)</text>
        <dbReference type="Rhea" id="RHEA:28094"/>
        <dbReference type="ChEBI" id="CHEBI:15377"/>
        <dbReference type="ChEBI" id="CHEBI:15378"/>
        <dbReference type="ChEBI" id="CHEBI:43474"/>
        <dbReference type="ChEBI" id="CHEBI:58405"/>
        <dbReference type="ChEBI" id="CHEBI:60392"/>
        <dbReference type="EC" id="3.6.1.27"/>
    </reaction>
</comment>
<feature type="transmembrane region" description="Helical" evidence="14">
    <location>
        <begin position="182"/>
        <end position="199"/>
    </location>
</feature>
<protein>
    <recommendedName>
        <fullName evidence="4 14">Undecaprenyl-diphosphatase</fullName>
        <ecNumber evidence="3 14">3.6.1.27</ecNumber>
    </recommendedName>
    <alternativeName>
        <fullName evidence="12 14">Bacitracin resistance protein</fullName>
    </alternativeName>
    <alternativeName>
        <fullName evidence="11 14">Undecaprenyl pyrophosphate phosphatase</fullName>
    </alternativeName>
</protein>
<reference evidence="15 16" key="1">
    <citation type="journal article" date="2016" name="Nat. Commun.">
        <title>Thousands of microbial genomes shed light on interconnected biogeochemical processes in an aquifer system.</title>
        <authorList>
            <person name="Anantharaman K."/>
            <person name="Brown C.T."/>
            <person name="Hug L.A."/>
            <person name="Sharon I."/>
            <person name="Castelle C.J."/>
            <person name="Probst A.J."/>
            <person name="Thomas B.C."/>
            <person name="Singh A."/>
            <person name="Wilkins M.J."/>
            <person name="Karaoz U."/>
            <person name="Brodie E.L."/>
            <person name="Williams K.H."/>
            <person name="Hubbard S.S."/>
            <person name="Banfield J.F."/>
        </authorList>
    </citation>
    <scope>NUCLEOTIDE SEQUENCE [LARGE SCALE GENOMIC DNA]</scope>
</reference>
<keyword evidence="8 14" id="KW-1133">Transmembrane helix</keyword>
<keyword evidence="9 14" id="KW-0472">Membrane</keyword>
<evidence type="ECO:0000256" key="9">
    <source>
        <dbReference type="ARBA" id="ARBA00023136"/>
    </source>
</evidence>
<dbReference type="EMBL" id="MFFF01000025">
    <property type="protein sequence ID" value="OGE98869.1"/>
    <property type="molecule type" value="Genomic_DNA"/>
</dbReference>